<dbReference type="KEGG" id="amr:AM1_4296"/>
<dbReference type="AlphaFoldDB" id="B0CDS3"/>
<sequence>MDPMMLILTALVTGAAKVAGDAAPDAYKGLKALIQKKVVGKPEAEMALAKYEEKPDVWEEPLKDALAESGIDKDEEILKAAQELLEQLQPGKTVSGTINIGQGAKGNIGQNVIGSKIGIIK</sequence>
<keyword evidence="2" id="KW-1185">Reference proteome</keyword>
<dbReference type="RefSeq" id="WP_012164603.1">
    <property type="nucleotide sequence ID" value="NC_009925.1"/>
</dbReference>
<evidence type="ECO:0000313" key="2">
    <source>
        <dbReference type="Proteomes" id="UP000000268"/>
    </source>
</evidence>
<dbReference type="HOGENOM" id="CLU_145363_0_0_3"/>
<gene>
    <name evidence="1" type="ordered locus">AM1_4296</name>
</gene>
<proteinExistence type="predicted"/>
<organism evidence="1 2">
    <name type="scientific">Acaryochloris marina (strain MBIC 11017)</name>
    <dbReference type="NCBI Taxonomy" id="329726"/>
    <lineage>
        <taxon>Bacteria</taxon>
        <taxon>Bacillati</taxon>
        <taxon>Cyanobacteriota</taxon>
        <taxon>Cyanophyceae</taxon>
        <taxon>Acaryochloridales</taxon>
        <taxon>Acaryochloridaceae</taxon>
        <taxon>Acaryochloris</taxon>
    </lineage>
</organism>
<protein>
    <submittedName>
        <fullName evidence="1">Uncharacterized protein</fullName>
    </submittedName>
</protein>
<name>B0CDS3_ACAM1</name>
<reference evidence="1 2" key="1">
    <citation type="journal article" date="2008" name="Proc. Natl. Acad. Sci. U.S.A.">
        <title>Niche adaptation and genome expansion in the chlorophyll d-producing cyanobacterium Acaryochloris marina.</title>
        <authorList>
            <person name="Swingley W.D."/>
            <person name="Chen M."/>
            <person name="Cheung P.C."/>
            <person name="Conrad A.L."/>
            <person name="Dejesa L.C."/>
            <person name="Hao J."/>
            <person name="Honchak B.M."/>
            <person name="Karbach L.E."/>
            <person name="Kurdoglu A."/>
            <person name="Lahiri S."/>
            <person name="Mastrian S.D."/>
            <person name="Miyashita H."/>
            <person name="Page L."/>
            <person name="Ramakrishna P."/>
            <person name="Satoh S."/>
            <person name="Sattley W.M."/>
            <person name="Shimada Y."/>
            <person name="Taylor H.L."/>
            <person name="Tomo T."/>
            <person name="Tsuchiya T."/>
            <person name="Wang Z.T."/>
            <person name="Raymond J."/>
            <person name="Mimuro M."/>
            <person name="Blankenship R.E."/>
            <person name="Touchman J.W."/>
        </authorList>
    </citation>
    <scope>NUCLEOTIDE SEQUENCE [LARGE SCALE GENOMIC DNA]</scope>
    <source>
        <strain evidence="2">MBIC 11017</strain>
    </source>
</reference>
<accession>B0CDS3</accession>
<dbReference type="Proteomes" id="UP000000268">
    <property type="component" value="Chromosome"/>
</dbReference>
<dbReference type="EMBL" id="CP000828">
    <property type="protein sequence ID" value="ABW29275.1"/>
    <property type="molecule type" value="Genomic_DNA"/>
</dbReference>
<evidence type="ECO:0000313" key="1">
    <source>
        <dbReference type="EMBL" id="ABW29275.1"/>
    </source>
</evidence>